<dbReference type="STRING" id="631454.N177_1544"/>
<reference evidence="2 3" key="1">
    <citation type="journal article" date="2014" name="Genome Announc.">
        <title>Draft Genome Sequence of Lutibaculum baratangense Strain AMV1T, Isolated from a Mud Volcano in Andamans, India.</title>
        <authorList>
            <person name="Singh A."/>
            <person name="Sreenivas A."/>
            <person name="Sathyanarayana Reddy G."/>
            <person name="Pinnaka A.K."/>
            <person name="Shivaji S."/>
        </authorList>
    </citation>
    <scope>NUCLEOTIDE SEQUENCE [LARGE SCALE GENOMIC DNA]</scope>
    <source>
        <strain evidence="2 3">AMV1</strain>
    </source>
</reference>
<feature type="region of interest" description="Disordered" evidence="1">
    <location>
        <begin position="1"/>
        <end position="60"/>
    </location>
</feature>
<dbReference type="Proteomes" id="UP000017819">
    <property type="component" value="Unassembled WGS sequence"/>
</dbReference>
<accession>V4RHV4</accession>
<sequence>MFDHRPTAPPGRRDTSNPIDGVGGPRLPIPRVPFGMGRKSGREPPVPVKTQVKWGPLRAG</sequence>
<name>V4RHV4_9HYPH</name>
<feature type="compositionally biased region" description="Basic and acidic residues" evidence="1">
    <location>
        <begin position="1"/>
        <end position="15"/>
    </location>
</feature>
<dbReference type="EMBL" id="AWXZ01000018">
    <property type="protein sequence ID" value="ESR25711.1"/>
    <property type="molecule type" value="Genomic_DNA"/>
</dbReference>
<protein>
    <submittedName>
        <fullName evidence="2">Uncharacterized protein</fullName>
    </submittedName>
</protein>
<proteinExistence type="predicted"/>
<keyword evidence="3" id="KW-1185">Reference proteome</keyword>
<evidence type="ECO:0000313" key="3">
    <source>
        <dbReference type="Proteomes" id="UP000017819"/>
    </source>
</evidence>
<dbReference type="AlphaFoldDB" id="V4RHV4"/>
<comment type="caution">
    <text evidence="2">The sequence shown here is derived from an EMBL/GenBank/DDBJ whole genome shotgun (WGS) entry which is preliminary data.</text>
</comment>
<organism evidence="2 3">
    <name type="scientific">Lutibaculum baratangense AMV1</name>
    <dbReference type="NCBI Taxonomy" id="631454"/>
    <lineage>
        <taxon>Bacteria</taxon>
        <taxon>Pseudomonadati</taxon>
        <taxon>Pseudomonadota</taxon>
        <taxon>Alphaproteobacteria</taxon>
        <taxon>Hyphomicrobiales</taxon>
        <taxon>Tepidamorphaceae</taxon>
        <taxon>Lutibaculum</taxon>
    </lineage>
</organism>
<evidence type="ECO:0000313" key="2">
    <source>
        <dbReference type="EMBL" id="ESR25711.1"/>
    </source>
</evidence>
<evidence type="ECO:0000256" key="1">
    <source>
        <dbReference type="SAM" id="MobiDB-lite"/>
    </source>
</evidence>
<gene>
    <name evidence="2" type="ORF">N177_1544</name>
</gene>